<proteinExistence type="predicted"/>
<gene>
    <name evidence="1" type="ORF">FNA46_14195</name>
</gene>
<dbReference type="SUPFAM" id="SSF54975">
    <property type="entry name" value="Acylphosphatase/BLUF domain-like"/>
    <property type="match status" value="1"/>
</dbReference>
<accession>A0A549T7S0</accession>
<dbReference type="RefSeq" id="WP_143125868.1">
    <property type="nucleotide sequence ID" value="NZ_VJMG01000037.1"/>
</dbReference>
<sequence length="81" mass="8968">MTQRCERMVIDGALDSAALLPWVERHARKLGLEQTVCQADATRLILELTGPEELIDAMEIGCLLGPIDVWVDAIERSVKHG</sequence>
<dbReference type="EMBL" id="VJMG01000037">
    <property type="protein sequence ID" value="TRL37918.1"/>
    <property type="molecule type" value="Genomic_DNA"/>
</dbReference>
<organism evidence="1 2">
    <name type="scientific">Rhizobium straminoryzae</name>
    <dbReference type="NCBI Taxonomy" id="1387186"/>
    <lineage>
        <taxon>Bacteria</taxon>
        <taxon>Pseudomonadati</taxon>
        <taxon>Pseudomonadota</taxon>
        <taxon>Alphaproteobacteria</taxon>
        <taxon>Hyphomicrobiales</taxon>
        <taxon>Rhizobiaceae</taxon>
        <taxon>Rhizobium/Agrobacterium group</taxon>
        <taxon>Rhizobium</taxon>
    </lineage>
</organism>
<dbReference type="Proteomes" id="UP000316801">
    <property type="component" value="Unassembled WGS sequence"/>
</dbReference>
<name>A0A549T7S0_9HYPH</name>
<dbReference type="InterPro" id="IPR036046">
    <property type="entry name" value="Acylphosphatase-like_dom_sf"/>
</dbReference>
<protein>
    <submittedName>
        <fullName evidence="1">Acylphosphatase</fullName>
    </submittedName>
</protein>
<keyword evidence="2" id="KW-1185">Reference proteome</keyword>
<evidence type="ECO:0000313" key="1">
    <source>
        <dbReference type="EMBL" id="TRL37918.1"/>
    </source>
</evidence>
<reference evidence="1 2" key="1">
    <citation type="submission" date="2019-07" db="EMBL/GenBank/DDBJ databases">
        <title>Ln-dependent methylotrophs.</title>
        <authorList>
            <person name="Tani A."/>
        </authorList>
    </citation>
    <scope>NUCLEOTIDE SEQUENCE [LARGE SCALE GENOMIC DNA]</scope>
    <source>
        <strain evidence="1 2">SM12</strain>
    </source>
</reference>
<evidence type="ECO:0000313" key="2">
    <source>
        <dbReference type="Proteomes" id="UP000316801"/>
    </source>
</evidence>
<comment type="caution">
    <text evidence="1">The sequence shown here is derived from an EMBL/GenBank/DDBJ whole genome shotgun (WGS) entry which is preliminary data.</text>
</comment>
<dbReference type="AlphaFoldDB" id="A0A549T7S0"/>